<dbReference type="PROSITE" id="PS00600">
    <property type="entry name" value="AA_TRANSFER_CLASS_3"/>
    <property type="match status" value="1"/>
</dbReference>
<keyword evidence="2" id="KW-0663">Pyridoxal phosphate</keyword>
<dbReference type="STRING" id="134849.SAMN05443668_104606"/>
<proteinExistence type="predicted"/>
<keyword evidence="5" id="KW-0808">Transferase</keyword>
<dbReference type="Proteomes" id="UP000184440">
    <property type="component" value="Unassembled WGS sequence"/>
</dbReference>
<protein>
    <submittedName>
        <fullName evidence="5">Glutamate-1-semialdehyde aminotransferase</fullName>
    </submittedName>
</protein>
<reference evidence="5 6" key="1">
    <citation type="submission" date="2016-11" db="EMBL/GenBank/DDBJ databases">
        <authorList>
            <person name="Jaros S."/>
            <person name="Januszkiewicz K."/>
            <person name="Wedrychowicz H."/>
        </authorList>
    </citation>
    <scope>NUCLEOTIDE SEQUENCE [LARGE SCALE GENOMIC DNA]</scope>
    <source>
        <strain evidence="5 6">DSM 46144</strain>
    </source>
</reference>
<feature type="domain" description="Class II aldolase/adducin N-terminal" evidence="4">
    <location>
        <begin position="8"/>
        <end position="189"/>
    </location>
</feature>
<evidence type="ECO:0000313" key="6">
    <source>
        <dbReference type="Proteomes" id="UP000184440"/>
    </source>
</evidence>
<sequence>MEHRTSRQHVVDMCRTMLERGYLKATEGNVSVRVPSHDCYAVTPSNYDYDRMRAEDISLVGFDGKPLPGSGSGLPPSIECGMHANIYRERPDVNAIVHTHQPYASALAFLRREIPALTDEQVRFLGRKVAIIPYAPSGTSFLAGKVQKKVASGDNAFIIANHGIIALGTDPDRAVFNMALLEKVSLAYLLALTTEAGKVYTIPDAIREIAFTKLRKDEKRIAAQITAAVEPLRVPTDESLPSVAEAARRAVAGTGSAPTTVPAPTVAVPAPTVAAPVPAEAVPGAADSKPGLAAVVAAATDLGSAAGDDPAAAPSATPAEGAAASVTTNDKTAADDVPQPIGAESAALGYAITTYPDVDDTMRRLKALVAQPVRGLRHDAMHDVLNYFETKCRASKEITDRAKLRIPGGVQHNLAFNYPFPLAIDRAEGAYLTDRDGNTYIDFLQAGGPTLLGSNYAPVNERVAEVIKASGPVTGLFHEYELKLAEIINRYMPHIEMYRSLGSGTEAVMAAVRGARAFTGKNVVIKVGGAYHGWSDTMVYGLRVPGTYRMNAKGIPFGATNSTREAFPHDLGLLKRKLIENRLRGGTAAVIVEPVGPESGTRPVPYDYNAKVRELCDEFGALLIFDEVVTGFRLGLGGASGYFGVTPDLTVLGKAVSGGYPMAGGVGGRADVMAVFGSGLDGKNGSHVQVGGTLSANPLSCAAGYFAIEEMARTNAPVLAGRAGDRLTRGLQRIVDKYGLPYVVYNQGSIVHLECSGVMLLDMRHPVKLLKENKPRKRLMEEMSAAYAAHGIITLAGSRMYTSMADTDEVIDDALARFDQVFALVEGV</sequence>
<keyword evidence="5" id="KW-0032">Aminotransferase</keyword>
<dbReference type="InterPro" id="IPR015424">
    <property type="entry name" value="PyrdxlP-dep_Trfase"/>
</dbReference>
<dbReference type="InterPro" id="IPR049704">
    <property type="entry name" value="Aminotrans_3_PPA_site"/>
</dbReference>
<evidence type="ECO:0000259" key="4">
    <source>
        <dbReference type="SMART" id="SM01007"/>
    </source>
</evidence>
<dbReference type="Pfam" id="PF00596">
    <property type="entry name" value="Aldolase_II"/>
    <property type="match status" value="1"/>
</dbReference>
<dbReference type="InterPro" id="IPR015422">
    <property type="entry name" value="PyrdxlP-dep_Trfase_small"/>
</dbReference>
<dbReference type="AlphaFoldDB" id="A0A1M7QFL5"/>
<evidence type="ECO:0000256" key="3">
    <source>
        <dbReference type="SAM" id="MobiDB-lite"/>
    </source>
</evidence>
<dbReference type="InterPro" id="IPR005814">
    <property type="entry name" value="Aminotrans_3"/>
</dbReference>
<gene>
    <name evidence="5" type="ORF">SAMN05443668_104606</name>
</gene>
<dbReference type="EMBL" id="FRCS01000004">
    <property type="protein sequence ID" value="SHN29736.1"/>
    <property type="molecule type" value="Genomic_DNA"/>
</dbReference>
<evidence type="ECO:0000313" key="5">
    <source>
        <dbReference type="EMBL" id="SHN29736.1"/>
    </source>
</evidence>
<name>A0A1M7QFL5_9ACTN</name>
<dbReference type="InterPro" id="IPR001303">
    <property type="entry name" value="Aldolase_II/adducin_N"/>
</dbReference>
<accession>A0A1M7QFL5</accession>
<dbReference type="SMART" id="SM01007">
    <property type="entry name" value="Aldolase_II"/>
    <property type="match status" value="1"/>
</dbReference>
<dbReference type="Gene3D" id="3.40.225.10">
    <property type="entry name" value="Class II aldolase/adducin N-terminal domain"/>
    <property type="match status" value="1"/>
</dbReference>
<dbReference type="CDD" id="cd00610">
    <property type="entry name" value="OAT_like"/>
    <property type="match status" value="1"/>
</dbReference>
<feature type="compositionally biased region" description="Low complexity" evidence="3">
    <location>
        <begin position="304"/>
        <end position="325"/>
    </location>
</feature>
<dbReference type="Gene3D" id="3.90.1150.10">
    <property type="entry name" value="Aspartate Aminotransferase, domain 1"/>
    <property type="match status" value="1"/>
</dbReference>
<dbReference type="Gene3D" id="3.40.640.10">
    <property type="entry name" value="Type I PLP-dependent aspartate aminotransferase-like (Major domain)"/>
    <property type="match status" value="1"/>
</dbReference>
<organism evidence="5 6">
    <name type="scientific">Cryptosporangium aurantiacum</name>
    <dbReference type="NCBI Taxonomy" id="134849"/>
    <lineage>
        <taxon>Bacteria</taxon>
        <taxon>Bacillati</taxon>
        <taxon>Actinomycetota</taxon>
        <taxon>Actinomycetes</taxon>
        <taxon>Cryptosporangiales</taxon>
        <taxon>Cryptosporangiaceae</taxon>
        <taxon>Cryptosporangium</taxon>
    </lineage>
</organism>
<dbReference type="PANTHER" id="PTHR43713:SF3">
    <property type="entry name" value="GLUTAMATE-1-SEMIALDEHYDE 2,1-AMINOMUTASE 1, CHLOROPLASTIC-RELATED"/>
    <property type="match status" value="1"/>
</dbReference>
<comment type="cofactor">
    <cofactor evidence="1">
        <name>pyridoxal 5'-phosphate</name>
        <dbReference type="ChEBI" id="CHEBI:597326"/>
    </cofactor>
</comment>
<evidence type="ECO:0000256" key="2">
    <source>
        <dbReference type="ARBA" id="ARBA00022898"/>
    </source>
</evidence>
<dbReference type="PANTHER" id="PTHR43713">
    <property type="entry name" value="GLUTAMATE-1-SEMIALDEHYDE 2,1-AMINOMUTASE"/>
    <property type="match status" value="1"/>
</dbReference>
<feature type="region of interest" description="Disordered" evidence="3">
    <location>
        <begin position="304"/>
        <end position="336"/>
    </location>
</feature>
<dbReference type="GO" id="GO:0008483">
    <property type="term" value="F:transaminase activity"/>
    <property type="evidence" value="ECO:0007669"/>
    <property type="project" value="UniProtKB-KW"/>
</dbReference>
<dbReference type="RefSeq" id="WP_218617576.1">
    <property type="nucleotide sequence ID" value="NZ_FRCS01000004.1"/>
</dbReference>
<dbReference type="SUPFAM" id="SSF53639">
    <property type="entry name" value="AraD/HMP-PK domain-like"/>
    <property type="match status" value="1"/>
</dbReference>
<evidence type="ECO:0000256" key="1">
    <source>
        <dbReference type="ARBA" id="ARBA00001933"/>
    </source>
</evidence>
<dbReference type="SUPFAM" id="SSF53383">
    <property type="entry name" value="PLP-dependent transferases"/>
    <property type="match status" value="1"/>
</dbReference>
<dbReference type="InterPro" id="IPR036409">
    <property type="entry name" value="Aldolase_II/adducin_N_sf"/>
</dbReference>
<dbReference type="InterPro" id="IPR015421">
    <property type="entry name" value="PyrdxlP-dep_Trfase_major"/>
</dbReference>
<keyword evidence="6" id="KW-1185">Reference proteome</keyword>
<dbReference type="GO" id="GO:0030170">
    <property type="term" value="F:pyridoxal phosphate binding"/>
    <property type="evidence" value="ECO:0007669"/>
    <property type="project" value="InterPro"/>
</dbReference>
<dbReference type="Pfam" id="PF00202">
    <property type="entry name" value="Aminotran_3"/>
    <property type="match status" value="1"/>
</dbReference>